<sequence length="61" mass="7136">MEYADEMPETDNPIMVIGVTAKCTICETAERCDGAVEVKQWARDHQHPRDMVEFRRRLAER</sequence>
<organism evidence="1 2">
    <name type="scientific">Haloferax chudinovii</name>
    <dbReference type="NCBI Taxonomy" id="1109010"/>
    <lineage>
        <taxon>Archaea</taxon>
        <taxon>Methanobacteriati</taxon>
        <taxon>Methanobacteriota</taxon>
        <taxon>Stenosarchaea group</taxon>
        <taxon>Halobacteria</taxon>
        <taxon>Halobacteriales</taxon>
        <taxon>Haloferacaceae</taxon>
        <taxon>Haloferax</taxon>
    </lineage>
</organism>
<reference evidence="1 2" key="1">
    <citation type="journal article" date="2019" name="Int. J. Syst. Evol. Microbiol.">
        <title>The Global Catalogue of Microorganisms (GCM) 10K type strain sequencing project: providing services to taxonomists for standard genome sequencing and annotation.</title>
        <authorList>
            <consortium name="The Broad Institute Genomics Platform"/>
            <consortium name="The Broad Institute Genome Sequencing Center for Infectious Disease"/>
            <person name="Wu L."/>
            <person name="Ma J."/>
        </authorList>
    </citation>
    <scope>NUCLEOTIDE SEQUENCE [LARGE SCALE GENOMIC DNA]</scope>
    <source>
        <strain evidence="1 2">DSM 26526</strain>
    </source>
</reference>
<dbReference type="RefSeq" id="WP_390242424.1">
    <property type="nucleotide sequence ID" value="NZ_JBHTAB010000001.1"/>
</dbReference>
<evidence type="ECO:0000313" key="1">
    <source>
        <dbReference type="EMBL" id="MFC7128106.1"/>
    </source>
</evidence>
<dbReference type="Proteomes" id="UP001596460">
    <property type="component" value="Unassembled WGS sequence"/>
</dbReference>
<name>A0ABD5XEP3_9EURY</name>
<keyword evidence="2" id="KW-1185">Reference proteome</keyword>
<dbReference type="EMBL" id="JBHTAB010000001">
    <property type="protein sequence ID" value="MFC7128106.1"/>
    <property type="molecule type" value="Genomic_DNA"/>
</dbReference>
<dbReference type="AlphaFoldDB" id="A0ABD5XEP3"/>
<gene>
    <name evidence="1" type="ORF">ACFQI8_01660</name>
</gene>
<accession>A0ABD5XEP3</accession>
<evidence type="ECO:0000313" key="2">
    <source>
        <dbReference type="Proteomes" id="UP001596460"/>
    </source>
</evidence>
<proteinExistence type="predicted"/>
<protein>
    <submittedName>
        <fullName evidence="1">Uncharacterized protein</fullName>
    </submittedName>
</protein>
<comment type="caution">
    <text evidence="1">The sequence shown here is derived from an EMBL/GenBank/DDBJ whole genome shotgun (WGS) entry which is preliminary data.</text>
</comment>